<evidence type="ECO:0000313" key="5">
    <source>
        <dbReference type="Proteomes" id="UP000041254"/>
    </source>
</evidence>
<keyword evidence="1" id="KW-0808">Transferase</keyword>
<dbReference type="GO" id="GO:0008080">
    <property type="term" value="F:N-acetyltransferase activity"/>
    <property type="evidence" value="ECO:0007669"/>
    <property type="project" value="InterPro"/>
</dbReference>
<dbReference type="InterPro" id="IPR016181">
    <property type="entry name" value="Acyl_CoA_acyltransferase"/>
</dbReference>
<feature type="compositionally biased region" description="Basic and acidic residues" evidence="2">
    <location>
        <begin position="284"/>
        <end position="294"/>
    </location>
</feature>
<organism evidence="4 5">
    <name type="scientific">Vitrella brassicaformis (strain CCMP3155)</name>
    <dbReference type="NCBI Taxonomy" id="1169540"/>
    <lineage>
        <taxon>Eukaryota</taxon>
        <taxon>Sar</taxon>
        <taxon>Alveolata</taxon>
        <taxon>Colpodellida</taxon>
        <taxon>Vitrellaceae</taxon>
        <taxon>Vitrella</taxon>
    </lineage>
</organism>
<accession>A0A0G4GQQ8</accession>
<dbReference type="PANTHER" id="PTHR13947:SF37">
    <property type="entry name" value="LD18367P"/>
    <property type="match status" value="1"/>
</dbReference>
<proteinExistence type="predicted"/>
<dbReference type="SUPFAM" id="SSF55729">
    <property type="entry name" value="Acyl-CoA N-acyltransferases (Nat)"/>
    <property type="match status" value="1"/>
</dbReference>
<dbReference type="InterPro" id="IPR000182">
    <property type="entry name" value="GNAT_dom"/>
</dbReference>
<gene>
    <name evidence="4" type="ORF">Vbra_18320</name>
</gene>
<protein>
    <recommendedName>
        <fullName evidence="3">N-acetyltransferase domain-containing protein</fullName>
    </recommendedName>
</protein>
<feature type="compositionally biased region" description="Polar residues" evidence="2">
    <location>
        <begin position="1"/>
        <end position="11"/>
    </location>
</feature>
<evidence type="ECO:0000256" key="2">
    <source>
        <dbReference type="SAM" id="MobiDB-lite"/>
    </source>
</evidence>
<feature type="compositionally biased region" description="Polar residues" evidence="2">
    <location>
        <begin position="28"/>
        <end position="38"/>
    </location>
</feature>
<dbReference type="CDD" id="cd04301">
    <property type="entry name" value="NAT_SF"/>
    <property type="match status" value="1"/>
</dbReference>
<sequence>MATPEPQTANAPQIPEISKEPAEHHGSFLSTPSTAPSSTKHRGSTPINKLAQPAEAYKAIASAKTIENIGTMETKGGRVNMELMDFDHIVVEEVDQMGTLWRTILYEEFGIPKDDDLDKDFRTPDVYFHKSARGALICVRDVATDSIVGTSGIKHGGNPSDPNEAELTRVYLYEAYRGSGVGKRMVILCLDHAWALGYRIVTLTTSSCHVPAFNLYRKLGFEQMPPDRRRRGSQFMALDLQQFEAHHPNEDNVEETGTNEEWVDTEAGKTSFLDLAEVMAKLRLQEQEERGKEEAAEDNEENEEEDLVGGEASG</sequence>
<dbReference type="Pfam" id="PF00583">
    <property type="entry name" value="Acetyltransf_1"/>
    <property type="match status" value="1"/>
</dbReference>
<evidence type="ECO:0000256" key="1">
    <source>
        <dbReference type="ARBA" id="ARBA00022679"/>
    </source>
</evidence>
<dbReference type="InterPro" id="IPR050769">
    <property type="entry name" value="NAT_camello-type"/>
</dbReference>
<dbReference type="Gene3D" id="3.40.630.30">
    <property type="match status" value="1"/>
</dbReference>
<name>A0A0G4GQQ8_VITBC</name>
<feature type="region of interest" description="Disordered" evidence="2">
    <location>
        <begin position="1"/>
        <end position="50"/>
    </location>
</feature>
<dbReference type="PROSITE" id="PS51186">
    <property type="entry name" value="GNAT"/>
    <property type="match status" value="1"/>
</dbReference>
<feature type="compositionally biased region" description="Basic and acidic residues" evidence="2">
    <location>
        <begin position="17"/>
        <end position="26"/>
    </location>
</feature>
<dbReference type="InParanoid" id="A0A0G4GQQ8"/>
<feature type="domain" description="N-acetyltransferase" evidence="3">
    <location>
        <begin position="89"/>
        <end position="241"/>
    </location>
</feature>
<dbReference type="OrthoDB" id="41532at2759"/>
<dbReference type="AlphaFoldDB" id="A0A0G4GQQ8"/>
<evidence type="ECO:0000259" key="3">
    <source>
        <dbReference type="PROSITE" id="PS51186"/>
    </source>
</evidence>
<reference evidence="4 5" key="1">
    <citation type="submission" date="2014-11" db="EMBL/GenBank/DDBJ databases">
        <authorList>
            <person name="Zhu J."/>
            <person name="Qi W."/>
            <person name="Song R."/>
        </authorList>
    </citation>
    <scope>NUCLEOTIDE SEQUENCE [LARGE SCALE GENOMIC DNA]</scope>
</reference>
<dbReference type="EMBL" id="CDMY01000759">
    <property type="protein sequence ID" value="CEM32638.1"/>
    <property type="molecule type" value="Genomic_DNA"/>
</dbReference>
<dbReference type="VEuPathDB" id="CryptoDB:Vbra_18320"/>
<dbReference type="PANTHER" id="PTHR13947">
    <property type="entry name" value="GNAT FAMILY N-ACETYLTRANSFERASE"/>
    <property type="match status" value="1"/>
</dbReference>
<keyword evidence="5" id="KW-1185">Reference proteome</keyword>
<feature type="region of interest" description="Disordered" evidence="2">
    <location>
        <begin position="284"/>
        <end position="314"/>
    </location>
</feature>
<evidence type="ECO:0000313" key="4">
    <source>
        <dbReference type="EMBL" id="CEM32638.1"/>
    </source>
</evidence>
<dbReference type="Proteomes" id="UP000041254">
    <property type="component" value="Unassembled WGS sequence"/>
</dbReference>
<feature type="compositionally biased region" description="Acidic residues" evidence="2">
    <location>
        <begin position="295"/>
        <end position="308"/>
    </location>
</feature>